<dbReference type="InterPro" id="IPR014756">
    <property type="entry name" value="Ig_E-set"/>
</dbReference>
<reference evidence="2 3" key="1">
    <citation type="submission" date="2023-01" db="EMBL/GenBank/DDBJ databases">
        <authorList>
            <person name="Whitehead M."/>
        </authorList>
    </citation>
    <scope>NUCLEOTIDE SEQUENCE [LARGE SCALE GENOMIC DNA]</scope>
</reference>
<keyword evidence="1" id="KW-0812">Transmembrane</keyword>
<keyword evidence="3" id="KW-1185">Reference proteome</keyword>
<dbReference type="Proteomes" id="UP001160148">
    <property type="component" value="Unassembled WGS sequence"/>
</dbReference>
<feature type="transmembrane region" description="Helical" evidence="1">
    <location>
        <begin position="571"/>
        <end position="596"/>
    </location>
</feature>
<organism evidence="2 3">
    <name type="scientific">Macrosiphum euphorbiae</name>
    <name type="common">potato aphid</name>
    <dbReference type="NCBI Taxonomy" id="13131"/>
    <lineage>
        <taxon>Eukaryota</taxon>
        <taxon>Metazoa</taxon>
        <taxon>Ecdysozoa</taxon>
        <taxon>Arthropoda</taxon>
        <taxon>Hexapoda</taxon>
        <taxon>Insecta</taxon>
        <taxon>Pterygota</taxon>
        <taxon>Neoptera</taxon>
        <taxon>Paraneoptera</taxon>
        <taxon>Hemiptera</taxon>
        <taxon>Sternorrhyncha</taxon>
        <taxon>Aphidomorpha</taxon>
        <taxon>Aphidoidea</taxon>
        <taxon>Aphididae</taxon>
        <taxon>Macrosiphini</taxon>
        <taxon>Macrosiphum</taxon>
    </lineage>
</organism>
<dbReference type="AlphaFoldDB" id="A0AAV0VQL8"/>
<proteinExistence type="predicted"/>
<evidence type="ECO:0000256" key="1">
    <source>
        <dbReference type="SAM" id="Phobius"/>
    </source>
</evidence>
<protein>
    <submittedName>
        <fullName evidence="2">Uncharacterized protein</fullName>
    </submittedName>
</protein>
<evidence type="ECO:0000313" key="3">
    <source>
        <dbReference type="Proteomes" id="UP001160148"/>
    </source>
</evidence>
<comment type="caution">
    <text evidence="2">The sequence shown here is derived from an EMBL/GenBank/DDBJ whole genome shotgun (WGS) entry which is preliminary data.</text>
</comment>
<gene>
    <name evidence="2" type="ORF">MEUPH1_LOCUS3469</name>
</gene>
<keyword evidence="1" id="KW-1133">Transmembrane helix</keyword>
<sequence>MSPETYLRSDRVFDDNLPTSSIPCCCRAATGHARANTIGVYQVSLKQQQMLPKNAHCSRDMFLSRSFKFWHNWKSLSVNQFLFLIIIFQMHEVLGETDLLGTTTTNRITTTNGTMCKERWTCSSCTEATMPLCSWLVSEQMCVDNTAVKVQNRMVVTNGSSCPKFSVNNIVNVLDGKQSITATVIVEDPDMGGGFVHLLANSSVECHSGNKTYKAKVDGNRISCSWELKRTSTYKTRCQELIPHFSHLSIVFDGKLLRFDNVSNHYLTTYPGGGDCPKMQCPDCHWNNGTHRFYCSMCSMKNTKDIIPYCDLRNISSLLYLSTTNDIRNNERCSSKGPSVINYSVTPKIILPSQEPPSSDSSQSGNNSSPFHPILDDGQVFGGIESGNTTLWVHGQHFSDLRKVRFCVKHRYWCGNCDVRNDTHMVCRTPNIKIDLEDASKIEYLMFFDENSIGEEYNLTLPGLMYHRYHYPDFTDFVVVGCCNVTVNGLYLDKGFTAEDLSIILVGENSSSRCQITSLDSKQIICKVLQSSSSQLGSLPKQLNVTLGGHLNVVKLSKQNYSHLKSSLARILWPSVVTIGAYVSFITVLCVALIFFKATKDYDLLHLHGRQHLAEMRPLDEQNPNDYEDNGQPENMLLVRDECH</sequence>
<keyword evidence="1" id="KW-0472">Membrane</keyword>
<dbReference type="SUPFAM" id="SSF81296">
    <property type="entry name" value="E set domains"/>
    <property type="match status" value="1"/>
</dbReference>
<evidence type="ECO:0000313" key="2">
    <source>
        <dbReference type="EMBL" id="CAI6346572.1"/>
    </source>
</evidence>
<name>A0AAV0VQL8_9HEMI</name>
<dbReference type="EMBL" id="CARXXK010000001">
    <property type="protein sequence ID" value="CAI6346572.1"/>
    <property type="molecule type" value="Genomic_DNA"/>
</dbReference>
<accession>A0AAV0VQL8</accession>